<proteinExistence type="predicted"/>
<evidence type="ECO:0000259" key="1">
    <source>
        <dbReference type="Pfam" id="PF04366"/>
    </source>
</evidence>
<gene>
    <name evidence="2" type="ORF">NSJP_2907</name>
</gene>
<evidence type="ECO:0000313" key="3">
    <source>
        <dbReference type="Proteomes" id="UP000192042"/>
    </source>
</evidence>
<dbReference type="InterPro" id="IPR007461">
    <property type="entry name" value="Ysc84_actin-binding"/>
</dbReference>
<feature type="domain" description="Ysc84 actin-binding" evidence="1">
    <location>
        <begin position="107"/>
        <end position="191"/>
    </location>
</feature>
<dbReference type="Proteomes" id="UP000192042">
    <property type="component" value="Chromosome I"/>
</dbReference>
<reference evidence="2 3" key="1">
    <citation type="submission" date="2017-03" db="EMBL/GenBank/DDBJ databases">
        <authorList>
            <person name="Afonso C.L."/>
            <person name="Miller P.J."/>
            <person name="Scott M.A."/>
            <person name="Spackman E."/>
            <person name="Goraichik I."/>
            <person name="Dimitrov K.M."/>
            <person name="Suarez D.L."/>
            <person name="Swayne D.E."/>
        </authorList>
    </citation>
    <scope>NUCLEOTIDE SEQUENCE [LARGE SCALE GENOMIC DNA]</scope>
    <source>
        <strain evidence="2">Genome sequencing of Nitrospira japonica strain NJ11</strain>
    </source>
</reference>
<dbReference type="KEGG" id="nja:NSJP_2907"/>
<keyword evidence="3" id="KW-1185">Reference proteome</keyword>
<sequence>MTMTTQFSERLRGIRLVVVLALPLLFLTGSLASPAWAASARELDARVADTLERFEKEVPGGKGLLESSQGVLAFPRVLKGGAGFGGEYGEGALRIGDNTVDYYNMFQGSFGLQLGGEIKTVVIIFLQEEALKRFRESEGWKAGVDGSVSLVTLGAGGAIDTHNLKDPIVGFVLGQKGLMYNLSFEGTKFTKLNK</sequence>
<accession>A0A1W1I7V5</accession>
<dbReference type="AlphaFoldDB" id="A0A1W1I7V5"/>
<dbReference type="Pfam" id="PF04366">
    <property type="entry name" value="Ysc84"/>
    <property type="match status" value="1"/>
</dbReference>
<dbReference type="EMBL" id="LT828648">
    <property type="protein sequence ID" value="SLM49074.1"/>
    <property type="molecule type" value="Genomic_DNA"/>
</dbReference>
<protein>
    <recommendedName>
        <fullName evidence="1">Ysc84 actin-binding domain-containing protein</fullName>
    </recommendedName>
</protein>
<name>A0A1W1I7V5_9BACT</name>
<evidence type="ECO:0000313" key="2">
    <source>
        <dbReference type="EMBL" id="SLM49074.1"/>
    </source>
</evidence>
<organism evidence="2 3">
    <name type="scientific">Nitrospira japonica</name>
    <dbReference type="NCBI Taxonomy" id="1325564"/>
    <lineage>
        <taxon>Bacteria</taxon>
        <taxon>Pseudomonadati</taxon>
        <taxon>Nitrospirota</taxon>
        <taxon>Nitrospiria</taxon>
        <taxon>Nitrospirales</taxon>
        <taxon>Nitrospiraceae</taxon>
        <taxon>Nitrospira</taxon>
    </lineage>
</organism>